<accession>A0A6N2Z558</accession>
<protein>
    <submittedName>
        <fullName evidence="1">Uncharacterized protein</fullName>
    </submittedName>
</protein>
<dbReference type="AlphaFoldDB" id="A0A6N2Z558"/>
<evidence type="ECO:0000313" key="1">
    <source>
        <dbReference type="EMBL" id="VYT74374.1"/>
    </source>
</evidence>
<sequence length="147" mass="16063">MDNTYLNVLSAPNRNGEQERIATYLLGQHAKTKDGLVAKAKKEYEGHDTHVCKEQEQAVFTNTQVKHVIKDGQIVEAAPIEPTPEELAAAARATLDAEYQAARDELQGQYLTALLNGNNAAAAAIQQDATDLDAAYVEQLQELTKEV</sequence>
<dbReference type="EMBL" id="CACRUX010000012">
    <property type="protein sequence ID" value="VYT74374.1"/>
    <property type="molecule type" value="Genomic_DNA"/>
</dbReference>
<name>A0A6N2Z558_9FIRM</name>
<gene>
    <name evidence="1" type="ORF">VRLFYP33_00421</name>
</gene>
<reference evidence="1" key="1">
    <citation type="submission" date="2019-11" db="EMBL/GenBank/DDBJ databases">
        <authorList>
            <person name="Feng L."/>
        </authorList>
    </citation>
    <scope>NUCLEOTIDE SEQUENCE</scope>
    <source>
        <strain evidence="1">VrattiLFYP33</strain>
    </source>
</reference>
<organism evidence="1">
    <name type="scientific">Veillonella ratti</name>
    <dbReference type="NCBI Taxonomy" id="103892"/>
    <lineage>
        <taxon>Bacteria</taxon>
        <taxon>Bacillati</taxon>
        <taxon>Bacillota</taxon>
        <taxon>Negativicutes</taxon>
        <taxon>Veillonellales</taxon>
        <taxon>Veillonellaceae</taxon>
        <taxon>Veillonella</taxon>
    </lineage>
</organism>
<proteinExistence type="predicted"/>
<dbReference type="RefSeq" id="WP_156704082.1">
    <property type="nucleotide sequence ID" value="NZ_CACRUX010000012.1"/>
</dbReference>